<accession>A0A3B1AKK7</accession>
<gene>
    <name evidence="2" type="ORF">MNBD_GAMMA21-439</name>
</gene>
<dbReference type="InterPro" id="IPR002625">
    <property type="entry name" value="Smr_dom"/>
</dbReference>
<name>A0A3B1AKK7_9ZZZZ</name>
<organism evidence="2">
    <name type="scientific">hydrothermal vent metagenome</name>
    <dbReference type="NCBI Taxonomy" id="652676"/>
    <lineage>
        <taxon>unclassified sequences</taxon>
        <taxon>metagenomes</taxon>
        <taxon>ecological metagenomes</taxon>
    </lineage>
</organism>
<proteinExistence type="predicted"/>
<dbReference type="Gene3D" id="3.30.1370.110">
    <property type="match status" value="1"/>
</dbReference>
<dbReference type="SUPFAM" id="SSF160443">
    <property type="entry name" value="SMR domain-like"/>
    <property type="match status" value="1"/>
</dbReference>
<dbReference type="SMART" id="SM00463">
    <property type="entry name" value="SMR"/>
    <property type="match status" value="1"/>
</dbReference>
<dbReference type="PANTHER" id="PTHR35562">
    <property type="entry name" value="DNA ENDONUCLEASE SMRA-RELATED"/>
    <property type="match status" value="1"/>
</dbReference>
<dbReference type="PROSITE" id="PS50828">
    <property type="entry name" value="SMR"/>
    <property type="match status" value="1"/>
</dbReference>
<evidence type="ECO:0000313" key="2">
    <source>
        <dbReference type="EMBL" id="VAW98869.1"/>
    </source>
</evidence>
<dbReference type="InterPro" id="IPR036063">
    <property type="entry name" value="Smr_dom_sf"/>
</dbReference>
<evidence type="ECO:0000259" key="1">
    <source>
        <dbReference type="PROSITE" id="PS50828"/>
    </source>
</evidence>
<protein>
    <recommendedName>
        <fullName evidence="1">Smr domain-containing protein</fullName>
    </recommendedName>
</protein>
<dbReference type="Pfam" id="PF01713">
    <property type="entry name" value="Smr"/>
    <property type="match status" value="1"/>
</dbReference>
<dbReference type="EMBL" id="UOFR01000063">
    <property type="protein sequence ID" value="VAW98869.1"/>
    <property type="molecule type" value="Genomic_DNA"/>
</dbReference>
<dbReference type="PANTHER" id="PTHR35562:SF2">
    <property type="entry name" value="DNA ENDONUCLEASE SMRA-RELATED"/>
    <property type="match status" value="1"/>
</dbReference>
<reference evidence="2" key="1">
    <citation type="submission" date="2018-06" db="EMBL/GenBank/DDBJ databases">
        <authorList>
            <person name="Zhirakovskaya E."/>
        </authorList>
    </citation>
    <scope>NUCLEOTIDE SEQUENCE</scope>
</reference>
<dbReference type="AlphaFoldDB" id="A0A3B1AKK7"/>
<sequence length="182" mass="21093">MADHKDNDPNNDDTHLFRDAVRGTRRLKTTTVKPYRNRLKPVPSQSLKDEKLVIEETLEPAPFDATLEQGDELIYSRSGVQQNVMRKLRRGQLSIEAELDLHRLTSDQAYTELMDFIVRCQRQHIRCVRVIHGKGLSSKNQIPVLKNKVNKWLRQWDNVLAFCSARHFDGGNGALYVLLKRM</sequence>
<feature type="domain" description="Smr" evidence="1">
    <location>
        <begin position="99"/>
        <end position="180"/>
    </location>
</feature>